<protein>
    <submittedName>
        <fullName evidence="1">Uncharacterized protein</fullName>
    </submittedName>
</protein>
<evidence type="ECO:0000313" key="1">
    <source>
        <dbReference type="EMBL" id="SPD74517.1"/>
    </source>
</evidence>
<name>A0A445MYF9_9BACT</name>
<proteinExistence type="predicted"/>
<sequence>MQKGFSGVENGWQTWEGKLGSGAGIIDYCGGAREIE</sequence>
<gene>
    <name evidence="1" type="ORF">PITCH_A2360003</name>
</gene>
<dbReference type="AlphaFoldDB" id="A0A445MYF9"/>
<accession>A0A445MYF9</accession>
<organism evidence="1">
    <name type="scientific">uncultured Desulfobacterium sp</name>
    <dbReference type="NCBI Taxonomy" id="201089"/>
    <lineage>
        <taxon>Bacteria</taxon>
        <taxon>Pseudomonadati</taxon>
        <taxon>Thermodesulfobacteriota</taxon>
        <taxon>Desulfobacteria</taxon>
        <taxon>Desulfobacterales</taxon>
        <taxon>Desulfobacteriaceae</taxon>
        <taxon>Desulfobacterium</taxon>
        <taxon>environmental samples</taxon>
    </lineage>
</organism>
<dbReference type="EMBL" id="OJIN01000153">
    <property type="protein sequence ID" value="SPD74517.1"/>
    <property type="molecule type" value="Genomic_DNA"/>
</dbReference>
<reference evidence="1" key="1">
    <citation type="submission" date="2018-01" db="EMBL/GenBank/DDBJ databases">
        <authorList>
            <person name="Regsiter A."/>
            <person name="William W."/>
        </authorList>
    </citation>
    <scope>NUCLEOTIDE SEQUENCE</scope>
    <source>
        <strain evidence="1">TRIP AH-1</strain>
    </source>
</reference>